<proteinExistence type="predicted"/>
<feature type="domain" description="START" evidence="2">
    <location>
        <begin position="107"/>
        <end position="267"/>
    </location>
</feature>
<dbReference type="InterPro" id="IPR051213">
    <property type="entry name" value="START_lipid_transfer"/>
</dbReference>
<dbReference type="InterPro" id="IPR002913">
    <property type="entry name" value="START_lipid-bd_dom"/>
</dbReference>
<reference evidence="3" key="1">
    <citation type="submission" date="2020-05" db="EMBL/GenBank/DDBJ databases">
        <title>Phylogenomic resolution of chytrid fungi.</title>
        <authorList>
            <person name="Stajich J.E."/>
            <person name="Amses K."/>
            <person name="Simmons R."/>
            <person name="Seto K."/>
            <person name="Myers J."/>
            <person name="Bonds A."/>
            <person name="Quandt C.A."/>
            <person name="Barry K."/>
            <person name="Liu P."/>
            <person name="Grigoriev I."/>
            <person name="Longcore J.E."/>
            <person name="James T.Y."/>
        </authorList>
    </citation>
    <scope>NUCLEOTIDE SEQUENCE</scope>
    <source>
        <strain evidence="3">PLAUS21</strain>
    </source>
</reference>
<gene>
    <name evidence="3" type="ORF">HK103_007594</name>
</gene>
<dbReference type="PANTHER" id="PTHR19308">
    <property type="entry name" value="PHOSPHATIDYLCHOLINE TRANSFER PROTEIN"/>
    <property type="match status" value="1"/>
</dbReference>
<evidence type="ECO:0000256" key="1">
    <source>
        <dbReference type="SAM" id="MobiDB-lite"/>
    </source>
</evidence>
<dbReference type="GO" id="GO:0005737">
    <property type="term" value="C:cytoplasm"/>
    <property type="evidence" value="ECO:0007669"/>
    <property type="project" value="UniProtKB-ARBA"/>
</dbReference>
<dbReference type="Pfam" id="PF01852">
    <property type="entry name" value="START"/>
    <property type="match status" value="1"/>
</dbReference>
<comment type="caution">
    <text evidence="3">The sequence shown here is derived from an EMBL/GenBank/DDBJ whole genome shotgun (WGS) entry which is preliminary data.</text>
</comment>
<evidence type="ECO:0000313" key="4">
    <source>
        <dbReference type="Proteomes" id="UP001210925"/>
    </source>
</evidence>
<accession>A0AAD5Y680</accession>
<dbReference type="Proteomes" id="UP001210925">
    <property type="component" value="Unassembled WGS sequence"/>
</dbReference>
<dbReference type="EMBL" id="JADGKB010000095">
    <property type="protein sequence ID" value="KAJ3253990.1"/>
    <property type="molecule type" value="Genomic_DNA"/>
</dbReference>
<dbReference type="PROSITE" id="PS50848">
    <property type="entry name" value="START"/>
    <property type="match status" value="1"/>
</dbReference>
<dbReference type="InterPro" id="IPR023393">
    <property type="entry name" value="START-like_dom_sf"/>
</dbReference>
<dbReference type="SUPFAM" id="SSF55961">
    <property type="entry name" value="Bet v1-like"/>
    <property type="match status" value="1"/>
</dbReference>
<evidence type="ECO:0000313" key="3">
    <source>
        <dbReference type="EMBL" id="KAJ3253990.1"/>
    </source>
</evidence>
<dbReference type="GO" id="GO:0008289">
    <property type="term" value="F:lipid binding"/>
    <property type="evidence" value="ECO:0007669"/>
    <property type="project" value="InterPro"/>
</dbReference>
<feature type="region of interest" description="Disordered" evidence="1">
    <location>
        <begin position="30"/>
        <end position="59"/>
    </location>
</feature>
<evidence type="ECO:0000259" key="2">
    <source>
        <dbReference type="PROSITE" id="PS50848"/>
    </source>
</evidence>
<organism evidence="3 4">
    <name type="scientific">Boothiomyces macroporosus</name>
    <dbReference type="NCBI Taxonomy" id="261099"/>
    <lineage>
        <taxon>Eukaryota</taxon>
        <taxon>Fungi</taxon>
        <taxon>Fungi incertae sedis</taxon>
        <taxon>Chytridiomycota</taxon>
        <taxon>Chytridiomycota incertae sedis</taxon>
        <taxon>Chytridiomycetes</taxon>
        <taxon>Rhizophydiales</taxon>
        <taxon>Terramycetaceae</taxon>
        <taxon>Boothiomyces</taxon>
    </lineage>
</organism>
<dbReference type="CDD" id="cd00177">
    <property type="entry name" value="START"/>
    <property type="match status" value="1"/>
</dbReference>
<protein>
    <recommendedName>
        <fullName evidence="2">START domain-containing protein</fullName>
    </recommendedName>
</protein>
<dbReference type="AlphaFoldDB" id="A0AAD5Y680"/>
<sequence length="416" mass="45375">MDTLIPLLGLFKPQKKIHATAKYVKKIAAEKKVSEGDKSPTDSDKSHESNTSHTLTDKGKPLSEITVDELIKEADENALLLPPITHRLPVINRGLALMKRVLPLKEWQAMSEKDGVNISSLPINGLALPFIRGDGVINGNFTLQEVLSVINNAYARKTWDARFDSSQVLEFLDQTDLVVYNVQKGTFPVSARELVTAITVVDDGDSLTYVAMSVEDEKNQAPPANGKVRAEILLAGWKLTKSSNGIFATYIVHVDPKGSIPNSIIRSIQTQTPLCIAGVSNYLANYGCLPFALVGSLKPSQGITFKSKEVTTSLYSMEYVISELKENEKIEELGTLNIALPAKNFASGVNVSLSCSNPDFAYNVTSVPKAEWNGLVSDNTSHILKIKCQPINEPQCVTLKIEPGSGERILVNNKAL</sequence>
<dbReference type="Gene3D" id="3.30.530.20">
    <property type="match status" value="1"/>
</dbReference>
<name>A0AAD5Y680_9FUNG</name>
<keyword evidence="4" id="KW-1185">Reference proteome</keyword>
<dbReference type="PANTHER" id="PTHR19308:SF14">
    <property type="entry name" value="START DOMAIN-CONTAINING PROTEIN"/>
    <property type="match status" value="1"/>
</dbReference>